<feature type="transmembrane region" description="Helical" evidence="1">
    <location>
        <begin position="63"/>
        <end position="84"/>
    </location>
</feature>
<feature type="transmembrane region" description="Helical" evidence="1">
    <location>
        <begin position="6"/>
        <end position="28"/>
    </location>
</feature>
<dbReference type="InterPro" id="IPR010721">
    <property type="entry name" value="UstE-like"/>
</dbReference>
<dbReference type="OrthoDB" id="9779233at2"/>
<dbReference type="Pfam" id="PF06966">
    <property type="entry name" value="DUF1295"/>
    <property type="match status" value="1"/>
</dbReference>
<feature type="transmembrane region" description="Helical" evidence="1">
    <location>
        <begin position="105"/>
        <end position="128"/>
    </location>
</feature>
<accession>A0A5C1QNC3</accession>
<protein>
    <submittedName>
        <fullName evidence="2">DUF1295 domain-containing protein</fullName>
    </submittedName>
</protein>
<dbReference type="Gene3D" id="1.20.120.1630">
    <property type="match status" value="1"/>
</dbReference>
<proteinExistence type="predicted"/>
<dbReference type="PANTHER" id="PTHR32251">
    <property type="entry name" value="3-OXO-5-ALPHA-STEROID 4-DEHYDROGENASE"/>
    <property type="match status" value="1"/>
</dbReference>
<dbReference type="GO" id="GO:0016020">
    <property type="term" value="C:membrane"/>
    <property type="evidence" value="ECO:0007669"/>
    <property type="project" value="TreeGrafter"/>
</dbReference>
<name>A0A5C1QNC3_9SPIO</name>
<organism evidence="2 3">
    <name type="scientific">Oceanispirochaeta crateris</name>
    <dbReference type="NCBI Taxonomy" id="2518645"/>
    <lineage>
        <taxon>Bacteria</taxon>
        <taxon>Pseudomonadati</taxon>
        <taxon>Spirochaetota</taxon>
        <taxon>Spirochaetia</taxon>
        <taxon>Spirochaetales</taxon>
        <taxon>Spirochaetaceae</taxon>
        <taxon>Oceanispirochaeta</taxon>
    </lineage>
</organism>
<feature type="transmembrane region" description="Helical" evidence="1">
    <location>
        <begin position="209"/>
        <end position="232"/>
    </location>
</feature>
<keyword evidence="1" id="KW-1133">Transmembrane helix</keyword>
<keyword evidence="1" id="KW-0472">Membrane</keyword>
<dbReference type="AlphaFoldDB" id="A0A5C1QNC3"/>
<dbReference type="Proteomes" id="UP000324209">
    <property type="component" value="Chromosome"/>
</dbReference>
<sequence>MMFFEFDIYNIVSSLLISMLIQAVFFTIAYANKTDKVTDFSYSLSFISMTAFFTVTNKAYNPIQLIMATFIILWGLRLGAYLLTRIIRIGKDKRFDDKRENFIRFLGFWILQASAVWLVMMPSVVFLTRPAPESIGVFTIVGIVFWILGFIIEVISDHQKFQFKSKGENDGRWIEEGLWKYSRHPNYFGETILWWALFIMAIPSLNAWLYLTVIGPIFITLLLLFVSGIPLLEKSAEKQYGLNPEYQDYKRRTSIFVLLPPQKKVIHD</sequence>
<feature type="transmembrane region" description="Helical" evidence="1">
    <location>
        <begin position="187"/>
        <end position="203"/>
    </location>
</feature>
<evidence type="ECO:0000313" key="2">
    <source>
        <dbReference type="EMBL" id="QEN08719.1"/>
    </source>
</evidence>
<dbReference type="RefSeq" id="WP_149486800.1">
    <property type="nucleotide sequence ID" value="NZ_CP036150.1"/>
</dbReference>
<keyword evidence="1" id="KW-0812">Transmembrane</keyword>
<dbReference type="EMBL" id="CP036150">
    <property type="protein sequence ID" value="QEN08719.1"/>
    <property type="molecule type" value="Genomic_DNA"/>
</dbReference>
<feature type="transmembrane region" description="Helical" evidence="1">
    <location>
        <begin position="134"/>
        <end position="156"/>
    </location>
</feature>
<dbReference type="PANTHER" id="PTHR32251:SF17">
    <property type="entry name" value="STEROID 5-ALPHA REDUCTASE C-TERMINAL DOMAIN-CONTAINING PROTEIN"/>
    <property type="match status" value="1"/>
</dbReference>
<evidence type="ECO:0000313" key="3">
    <source>
        <dbReference type="Proteomes" id="UP000324209"/>
    </source>
</evidence>
<dbReference type="KEGG" id="ock:EXM22_12235"/>
<evidence type="ECO:0000256" key="1">
    <source>
        <dbReference type="SAM" id="Phobius"/>
    </source>
</evidence>
<dbReference type="PROSITE" id="PS50244">
    <property type="entry name" value="S5A_REDUCTASE"/>
    <property type="match status" value="1"/>
</dbReference>
<reference evidence="2 3" key="1">
    <citation type="submission" date="2019-02" db="EMBL/GenBank/DDBJ databases">
        <title>Complete Genome Sequence and Methylome Analysis of free living Spirochaetas.</title>
        <authorList>
            <person name="Fomenkov A."/>
            <person name="Dubinina G."/>
            <person name="Leshcheva N."/>
            <person name="Mikheeva N."/>
            <person name="Grabovich M."/>
            <person name="Vincze T."/>
            <person name="Roberts R.J."/>
        </authorList>
    </citation>
    <scope>NUCLEOTIDE SEQUENCE [LARGE SCALE GENOMIC DNA]</scope>
    <source>
        <strain evidence="2 3">K2</strain>
    </source>
</reference>
<keyword evidence="3" id="KW-1185">Reference proteome</keyword>
<gene>
    <name evidence="2" type="ORF">EXM22_12235</name>
</gene>